<dbReference type="RefSeq" id="WP_203988819.1">
    <property type="nucleotide sequence ID" value="NZ_BOPG01000011.1"/>
</dbReference>
<comment type="caution">
    <text evidence="1">The sequence shown here is derived from an EMBL/GenBank/DDBJ whole genome shotgun (WGS) entry which is preliminary data.</text>
</comment>
<dbReference type="EMBL" id="BOPG01000011">
    <property type="protein sequence ID" value="GIJ54122.1"/>
    <property type="molecule type" value="Genomic_DNA"/>
</dbReference>
<dbReference type="Proteomes" id="UP000612585">
    <property type="component" value="Unassembled WGS sequence"/>
</dbReference>
<keyword evidence="2" id="KW-1185">Reference proteome</keyword>
<proteinExistence type="predicted"/>
<evidence type="ECO:0000313" key="2">
    <source>
        <dbReference type="Proteomes" id="UP000612585"/>
    </source>
</evidence>
<organism evidence="1 2">
    <name type="scientific">Virgisporangium aurantiacum</name>
    <dbReference type="NCBI Taxonomy" id="175570"/>
    <lineage>
        <taxon>Bacteria</taxon>
        <taxon>Bacillati</taxon>
        <taxon>Actinomycetota</taxon>
        <taxon>Actinomycetes</taxon>
        <taxon>Micromonosporales</taxon>
        <taxon>Micromonosporaceae</taxon>
        <taxon>Virgisporangium</taxon>
    </lineage>
</organism>
<accession>A0A8J3Z0D5</accession>
<sequence length="158" mass="18103">MGRKHSFMDREFRTPAFDADDGGDFEKNLVFVIMPFRGIEMTEVYAAVQDECRKLRLNTRRADEYAGSGFVIREVVELIERAEFIVCDLTDERPNVYYELGYAHGVGNENMDILLVAKAGTELHFDIAPLRVQFYTSAEHLRTIVSSSLKAMIRATRQ</sequence>
<reference evidence="1" key="1">
    <citation type="submission" date="2021-01" db="EMBL/GenBank/DDBJ databases">
        <title>Whole genome shotgun sequence of Virgisporangium aurantiacum NBRC 16421.</title>
        <authorList>
            <person name="Komaki H."/>
            <person name="Tamura T."/>
        </authorList>
    </citation>
    <scope>NUCLEOTIDE SEQUENCE</scope>
    <source>
        <strain evidence="1">NBRC 16421</strain>
    </source>
</reference>
<evidence type="ECO:0000313" key="1">
    <source>
        <dbReference type="EMBL" id="GIJ54122.1"/>
    </source>
</evidence>
<gene>
    <name evidence="1" type="ORF">Vau01_016380</name>
</gene>
<dbReference type="AlphaFoldDB" id="A0A8J3Z0D5"/>
<evidence type="ECO:0008006" key="3">
    <source>
        <dbReference type="Google" id="ProtNLM"/>
    </source>
</evidence>
<name>A0A8J3Z0D5_9ACTN</name>
<protein>
    <recommendedName>
        <fullName evidence="3">Nucleoside 2-deoxyribosyltransferase</fullName>
    </recommendedName>
</protein>